<dbReference type="EMBL" id="CP144745">
    <property type="protein sequence ID" value="WVZ51567.1"/>
    <property type="molecule type" value="Genomic_DNA"/>
</dbReference>
<keyword evidence="2" id="KW-1185">Reference proteome</keyword>
<dbReference type="Gene3D" id="3.30.420.10">
    <property type="entry name" value="Ribonuclease H-like superfamily/Ribonuclease H"/>
    <property type="match status" value="1"/>
</dbReference>
<accession>A0AAQ3PI41</accession>
<evidence type="ECO:0008006" key="3">
    <source>
        <dbReference type="Google" id="ProtNLM"/>
    </source>
</evidence>
<sequence>MKRAVAEYVGLHDSLDSKLRFSTAYHPQTDGQTERANQILEDMLRACAIQYGPVGIRVCLTPSSLITSTTKLV</sequence>
<organism evidence="1 2">
    <name type="scientific">Paspalum notatum var. saurae</name>
    <dbReference type="NCBI Taxonomy" id="547442"/>
    <lineage>
        <taxon>Eukaryota</taxon>
        <taxon>Viridiplantae</taxon>
        <taxon>Streptophyta</taxon>
        <taxon>Embryophyta</taxon>
        <taxon>Tracheophyta</taxon>
        <taxon>Spermatophyta</taxon>
        <taxon>Magnoliopsida</taxon>
        <taxon>Liliopsida</taxon>
        <taxon>Poales</taxon>
        <taxon>Poaceae</taxon>
        <taxon>PACMAD clade</taxon>
        <taxon>Panicoideae</taxon>
        <taxon>Andropogonodae</taxon>
        <taxon>Paspaleae</taxon>
        <taxon>Paspalinae</taxon>
        <taxon>Paspalum</taxon>
    </lineage>
</organism>
<protein>
    <recommendedName>
        <fullName evidence="3">Integrase catalytic domain-containing protein</fullName>
    </recommendedName>
</protein>
<dbReference type="Proteomes" id="UP001341281">
    <property type="component" value="Chromosome 01"/>
</dbReference>
<dbReference type="GO" id="GO:0003676">
    <property type="term" value="F:nucleic acid binding"/>
    <property type="evidence" value="ECO:0007669"/>
    <property type="project" value="InterPro"/>
</dbReference>
<dbReference type="AlphaFoldDB" id="A0AAQ3PI41"/>
<evidence type="ECO:0000313" key="1">
    <source>
        <dbReference type="EMBL" id="WVZ51567.1"/>
    </source>
</evidence>
<name>A0AAQ3PI41_PASNO</name>
<gene>
    <name evidence="1" type="ORF">U9M48_002702</name>
</gene>
<dbReference type="SUPFAM" id="SSF53098">
    <property type="entry name" value="Ribonuclease H-like"/>
    <property type="match status" value="1"/>
</dbReference>
<dbReference type="InterPro" id="IPR012337">
    <property type="entry name" value="RNaseH-like_sf"/>
</dbReference>
<evidence type="ECO:0000313" key="2">
    <source>
        <dbReference type="Proteomes" id="UP001341281"/>
    </source>
</evidence>
<dbReference type="InterPro" id="IPR036397">
    <property type="entry name" value="RNaseH_sf"/>
</dbReference>
<reference evidence="1 2" key="1">
    <citation type="submission" date="2024-02" db="EMBL/GenBank/DDBJ databases">
        <title>High-quality chromosome-scale genome assembly of Pensacola bahiagrass (Paspalum notatum Flugge var. saurae).</title>
        <authorList>
            <person name="Vega J.M."/>
            <person name="Podio M."/>
            <person name="Orjuela J."/>
            <person name="Siena L.A."/>
            <person name="Pessino S.C."/>
            <person name="Combes M.C."/>
            <person name="Mariac C."/>
            <person name="Albertini E."/>
            <person name="Pupilli F."/>
            <person name="Ortiz J.P.A."/>
            <person name="Leblanc O."/>
        </authorList>
    </citation>
    <scope>NUCLEOTIDE SEQUENCE [LARGE SCALE GENOMIC DNA]</scope>
    <source>
        <strain evidence="1">R1</strain>
        <tissue evidence="1">Leaf</tissue>
    </source>
</reference>
<proteinExistence type="predicted"/>